<feature type="domain" description="Carboxylesterase type B" evidence="1">
    <location>
        <begin position="9"/>
        <end position="476"/>
    </location>
</feature>
<reference evidence="2" key="1">
    <citation type="journal article" date="2020" name="Stud. Mycol.">
        <title>101 Dothideomycetes genomes: a test case for predicting lifestyles and emergence of pathogens.</title>
        <authorList>
            <person name="Haridas S."/>
            <person name="Albert R."/>
            <person name="Binder M."/>
            <person name="Bloem J."/>
            <person name="Labutti K."/>
            <person name="Salamov A."/>
            <person name="Andreopoulos B."/>
            <person name="Baker S."/>
            <person name="Barry K."/>
            <person name="Bills G."/>
            <person name="Bluhm B."/>
            <person name="Cannon C."/>
            <person name="Castanera R."/>
            <person name="Culley D."/>
            <person name="Daum C."/>
            <person name="Ezra D."/>
            <person name="Gonzalez J."/>
            <person name="Henrissat B."/>
            <person name="Kuo A."/>
            <person name="Liang C."/>
            <person name="Lipzen A."/>
            <person name="Lutzoni F."/>
            <person name="Magnuson J."/>
            <person name="Mondo S."/>
            <person name="Nolan M."/>
            <person name="Ohm R."/>
            <person name="Pangilinan J."/>
            <person name="Park H.-J."/>
            <person name="Ramirez L."/>
            <person name="Alfaro M."/>
            <person name="Sun H."/>
            <person name="Tritt A."/>
            <person name="Yoshinaga Y."/>
            <person name="Zwiers L.-H."/>
            <person name="Turgeon B."/>
            <person name="Goodwin S."/>
            <person name="Spatafora J."/>
            <person name="Crous P."/>
            <person name="Grigoriev I."/>
        </authorList>
    </citation>
    <scope>NUCLEOTIDE SEQUENCE</scope>
    <source>
        <strain evidence="2">CBS 207.26</strain>
    </source>
</reference>
<dbReference type="GO" id="GO:0016787">
    <property type="term" value="F:hydrolase activity"/>
    <property type="evidence" value="ECO:0007669"/>
    <property type="project" value="UniProtKB-KW"/>
</dbReference>
<dbReference type="EMBL" id="ML994640">
    <property type="protein sequence ID" value="KAF2183828.1"/>
    <property type="molecule type" value="Genomic_DNA"/>
</dbReference>
<dbReference type="InterPro" id="IPR050309">
    <property type="entry name" value="Type-B_Carboxylest/Lipase"/>
</dbReference>
<dbReference type="InterPro" id="IPR029058">
    <property type="entry name" value="AB_hydrolase_fold"/>
</dbReference>
<evidence type="ECO:0000259" key="1">
    <source>
        <dbReference type="Pfam" id="PF00135"/>
    </source>
</evidence>
<proteinExistence type="predicted"/>
<dbReference type="Pfam" id="PF00135">
    <property type="entry name" value="COesterase"/>
    <property type="match status" value="1"/>
</dbReference>
<keyword evidence="2" id="KW-0378">Hydrolase</keyword>
<gene>
    <name evidence="2" type="ORF">K469DRAFT_727800</name>
</gene>
<organism evidence="2 3">
    <name type="scientific">Zopfia rhizophila CBS 207.26</name>
    <dbReference type="NCBI Taxonomy" id="1314779"/>
    <lineage>
        <taxon>Eukaryota</taxon>
        <taxon>Fungi</taxon>
        <taxon>Dikarya</taxon>
        <taxon>Ascomycota</taxon>
        <taxon>Pezizomycotina</taxon>
        <taxon>Dothideomycetes</taxon>
        <taxon>Dothideomycetes incertae sedis</taxon>
        <taxon>Zopfiaceae</taxon>
        <taxon>Zopfia</taxon>
    </lineage>
</organism>
<dbReference type="SUPFAM" id="SSF53474">
    <property type="entry name" value="alpha/beta-Hydrolases"/>
    <property type="match status" value="1"/>
</dbReference>
<keyword evidence="3" id="KW-1185">Reference proteome</keyword>
<dbReference type="AlphaFoldDB" id="A0A6A6E033"/>
<sequence>MAGLVTPDSVVQFRAVPYATIPARFKQAILLDDLSGTDREFTKPGFACPQPPSDDLVGGGPFPGDIRPFPMDEFKSLILQINVPLACLQSNSSNLADLPVMVYIHGGGFVLGKIDPQHSTAYIVEQSLLDSQPIIAINIQYRLGALGYLHTPDPTSTNLALHDQRTALIWIQRFISGFGGSLSKITAFGESAGGMSICYHMLSTMPVFSRVILMSGVTGPMTAPISVSEAEELYEKTLVELGIQERGEEGLTKLREIDVEKVVAASSKLSGEGEMWIPVQDEAWFGGKEVTWDIIPELLGACDWVEAVMLGSTGFEGTTLIQLAQALTPATFASSTSSQLGSSKSAKLLQTYNITPSMDQNLFLTAAMRWIGDVIFDAPTHALAQHLLRTNKKTYRYIFDVRNPFPGQPFYQHAHHWVDIYYLFKTFQFRYSSQRLKDISTRHAQLWITFANEKAPWTENKGRNEVVIVADEKEGWVQRTREQDQEIGGRNWDRCEGCWEAYAGNPYVRPLKIRPLVGRKVV</sequence>
<protein>
    <submittedName>
        <fullName evidence="2">Alpha/beta-hydrolase</fullName>
    </submittedName>
</protein>
<dbReference type="InterPro" id="IPR002018">
    <property type="entry name" value="CarbesteraseB"/>
</dbReference>
<dbReference type="Proteomes" id="UP000800200">
    <property type="component" value="Unassembled WGS sequence"/>
</dbReference>
<accession>A0A6A6E033</accession>
<evidence type="ECO:0000313" key="2">
    <source>
        <dbReference type="EMBL" id="KAF2183828.1"/>
    </source>
</evidence>
<evidence type="ECO:0000313" key="3">
    <source>
        <dbReference type="Proteomes" id="UP000800200"/>
    </source>
</evidence>
<dbReference type="PANTHER" id="PTHR11559">
    <property type="entry name" value="CARBOXYLESTERASE"/>
    <property type="match status" value="1"/>
</dbReference>
<dbReference type="OrthoDB" id="6846267at2759"/>
<name>A0A6A6E033_9PEZI</name>
<dbReference type="Gene3D" id="3.40.50.1820">
    <property type="entry name" value="alpha/beta hydrolase"/>
    <property type="match status" value="1"/>
</dbReference>